<organism evidence="2 3">
    <name type="scientific">[Candida] subhashii</name>
    <dbReference type="NCBI Taxonomy" id="561895"/>
    <lineage>
        <taxon>Eukaryota</taxon>
        <taxon>Fungi</taxon>
        <taxon>Dikarya</taxon>
        <taxon>Ascomycota</taxon>
        <taxon>Saccharomycotina</taxon>
        <taxon>Pichiomycetes</taxon>
        <taxon>Debaryomycetaceae</taxon>
        <taxon>Spathaspora</taxon>
    </lineage>
</organism>
<dbReference type="Proteomes" id="UP000694255">
    <property type="component" value="Unassembled WGS sequence"/>
</dbReference>
<dbReference type="EMBL" id="JAGSYN010000153">
    <property type="protein sequence ID" value="KAG7663019.1"/>
    <property type="molecule type" value="Genomic_DNA"/>
</dbReference>
<dbReference type="GeneID" id="73470246"/>
<protein>
    <submittedName>
        <fullName evidence="2">Uncharacterized protein</fullName>
    </submittedName>
</protein>
<feature type="compositionally biased region" description="Basic residues" evidence="1">
    <location>
        <begin position="284"/>
        <end position="302"/>
    </location>
</feature>
<gene>
    <name evidence="2" type="ORF">J8A68_003446</name>
</gene>
<reference evidence="2 3" key="1">
    <citation type="journal article" date="2021" name="DNA Res.">
        <title>Genome analysis of Candida subhashii reveals its hybrid nature and dual mitochondrial genome conformations.</title>
        <authorList>
            <person name="Mixao V."/>
            <person name="Hegedusova E."/>
            <person name="Saus E."/>
            <person name="Pryszcz L.P."/>
            <person name="Cillingova A."/>
            <person name="Nosek J."/>
            <person name="Gabaldon T."/>
        </authorList>
    </citation>
    <scope>NUCLEOTIDE SEQUENCE [LARGE SCALE GENOMIC DNA]</scope>
    <source>
        <strain evidence="2 3">CBS 10753</strain>
    </source>
</reference>
<feature type="region of interest" description="Disordered" evidence="1">
    <location>
        <begin position="260"/>
        <end position="340"/>
    </location>
</feature>
<evidence type="ECO:0000313" key="3">
    <source>
        <dbReference type="Proteomes" id="UP000694255"/>
    </source>
</evidence>
<evidence type="ECO:0000313" key="2">
    <source>
        <dbReference type="EMBL" id="KAG7663019.1"/>
    </source>
</evidence>
<proteinExistence type="predicted"/>
<name>A0A8J5UYF8_9ASCO</name>
<keyword evidence="3" id="KW-1185">Reference proteome</keyword>
<dbReference type="RefSeq" id="XP_049263252.1">
    <property type="nucleotide sequence ID" value="XM_049407303.1"/>
</dbReference>
<feature type="compositionally biased region" description="Basic and acidic residues" evidence="1">
    <location>
        <begin position="303"/>
        <end position="320"/>
    </location>
</feature>
<accession>A0A8J5UYF8</accession>
<dbReference type="AlphaFoldDB" id="A0A8J5UYF8"/>
<comment type="caution">
    <text evidence="2">The sequence shown here is derived from an EMBL/GenBank/DDBJ whole genome shotgun (WGS) entry which is preliminary data.</text>
</comment>
<sequence>MSSKFKTVSYQDENQYKNFKLNSIEIPATPAANAIKLFRKQQQQQQHQQVNKPLNLRRKISHRFKEEFDLSSSNNSSDKSSNFMDEENDATLIYEIINEYLAPINSASTTTTTSKSNKPTDEIKQIHENRIPNQIDQQQQENQSAKFASLHKGYHKYFGTHFLSSSSQPSILNSGVGGISGDENSSSGFKYQSLPIEEQGLVGIKPAKWRKVRQKIHGKLFHSSKRSIQQDNNNHVSHVHEIPESLADLFTDDDEIDNNITHLITPSPKKVRMSTEPDLESPSRKSHNMKKRKQKKKKRDKKNKQNEENEEMVSFKESPRRSLSRRMSVFVRKTPPNNYS</sequence>
<evidence type="ECO:0000256" key="1">
    <source>
        <dbReference type="SAM" id="MobiDB-lite"/>
    </source>
</evidence>